<evidence type="ECO:0000256" key="1">
    <source>
        <dbReference type="SAM" id="MobiDB-lite"/>
    </source>
</evidence>
<feature type="transmembrane region" description="Helical" evidence="2">
    <location>
        <begin position="357"/>
        <end position="377"/>
    </location>
</feature>
<keyword evidence="2" id="KW-0472">Membrane</keyword>
<dbReference type="STRING" id="97972.A0A2V1D5W3"/>
<gene>
    <name evidence="3" type="ORF">DM02DRAFT_541526</name>
</gene>
<evidence type="ECO:0000256" key="2">
    <source>
        <dbReference type="SAM" id="Phobius"/>
    </source>
</evidence>
<sequence length="490" mass="56682">MPFNVDQSFRDLEQLNYPAVNWSLPPPSATSSDIDLFAPDLNPQPEAKPVPKETSAKGRRRGPFRAAEQRQETGLTRKLGACIRCSMQRIRCIPDPSSPQGCCKTCIQAAYSRTRWLPCLRYKITDTELLAHEKCPRPTWTTRWKKMELVDITNWASNSIKTIQTSQSDWIPTSQGASEPPLSLQVREFKPIEGTDATCRRWKIDGIEYKYETANYAIADMRQAGVAIIEYGKQTLPMAIKQWVNNQDSLLRNTYNMAYKYSLHAEREEDRNLLTSTLWLWAASRRMSQGAHICGEETLGMKRRDFGPKCTSSNKILMPPVYSAQVEIIYVTMILLPTKKKILDQLKALVAENNRRSWLAIYLCIFLLLHSCALLTARDQQRAKAQGVQRRFYRPRVIDELHNGAKILLAYFHFCNRGSYPLHMDWTSAEQIALSELKPGQIEFMRTNVKEYEKKSSHFRNILETDAYEDEFYFIAQMYEKDWKPRHTVV</sequence>
<proteinExistence type="predicted"/>
<protein>
    <recommendedName>
        <fullName evidence="5">Zn(2)-C6 fungal-type domain-containing protein</fullName>
    </recommendedName>
</protein>
<dbReference type="Proteomes" id="UP000244855">
    <property type="component" value="Unassembled WGS sequence"/>
</dbReference>
<dbReference type="InterPro" id="IPR052973">
    <property type="entry name" value="Fungal_sec-metab_reg_TF"/>
</dbReference>
<name>A0A2V1D5W3_9PLEO</name>
<dbReference type="EMBL" id="KZ805589">
    <property type="protein sequence ID" value="PVH93456.1"/>
    <property type="molecule type" value="Genomic_DNA"/>
</dbReference>
<organism evidence="3 4">
    <name type="scientific">Periconia macrospinosa</name>
    <dbReference type="NCBI Taxonomy" id="97972"/>
    <lineage>
        <taxon>Eukaryota</taxon>
        <taxon>Fungi</taxon>
        <taxon>Dikarya</taxon>
        <taxon>Ascomycota</taxon>
        <taxon>Pezizomycotina</taxon>
        <taxon>Dothideomycetes</taxon>
        <taxon>Pleosporomycetidae</taxon>
        <taxon>Pleosporales</taxon>
        <taxon>Massarineae</taxon>
        <taxon>Periconiaceae</taxon>
        <taxon>Periconia</taxon>
    </lineage>
</organism>
<keyword evidence="4" id="KW-1185">Reference proteome</keyword>
<evidence type="ECO:0008006" key="5">
    <source>
        <dbReference type="Google" id="ProtNLM"/>
    </source>
</evidence>
<evidence type="ECO:0000313" key="4">
    <source>
        <dbReference type="Proteomes" id="UP000244855"/>
    </source>
</evidence>
<dbReference type="AlphaFoldDB" id="A0A2V1D5W3"/>
<dbReference type="PANTHER" id="PTHR35392">
    <property type="entry name" value="ZN(II)2CYS6 TRANSCRIPTION FACTOR (EUROFUNG)-RELATED-RELATED"/>
    <property type="match status" value="1"/>
</dbReference>
<dbReference type="OrthoDB" id="3474066at2759"/>
<keyword evidence="2" id="KW-0812">Transmembrane</keyword>
<keyword evidence="2" id="KW-1133">Transmembrane helix</keyword>
<accession>A0A2V1D5W3</accession>
<feature type="region of interest" description="Disordered" evidence="1">
    <location>
        <begin position="31"/>
        <end position="72"/>
    </location>
</feature>
<evidence type="ECO:0000313" key="3">
    <source>
        <dbReference type="EMBL" id="PVH93456.1"/>
    </source>
</evidence>
<dbReference type="PANTHER" id="PTHR35392:SF3">
    <property type="entry name" value="ZN(2)-C6 FUNGAL-TYPE DOMAIN-CONTAINING PROTEIN"/>
    <property type="match status" value="1"/>
</dbReference>
<reference evidence="3 4" key="1">
    <citation type="journal article" date="2018" name="Sci. Rep.">
        <title>Comparative genomics provides insights into the lifestyle and reveals functional heterogeneity of dark septate endophytic fungi.</title>
        <authorList>
            <person name="Knapp D.G."/>
            <person name="Nemeth J.B."/>
            <person name="Barry K."/>
            <person name="Hainaut M."/>
            <person name="Henrissat B."/>
            <person name="Johnson J."/>
            <person name="Kuo A."/>
            <person name="Lim J.H.P."/>
            <person name="Lipzen A."/>
            <person name="Nolan M."/>
            <person name="Ohm R.A."/>
            <person name="Tamas L."/>
            <person name="Grigoriev I.V."/>
            <person name="Spatafora J.W."/>
            <person name="Nagy L.G."/>
            <person name="Kovacs G.M."/>
        </authorList>
    </citation>
    <scope>NUCLEOTIDE SEQUENCE [LARGE SCALE GENOMIC DNA]</scope>
    <source>
        <strain evidence="3 4">DSE2036</strain>
    </source>
</reference>